<dbReference type="Pfam" id="PF13325">
    <property type="entry name" value="MCRS_N"/>
    <property type="match status" value="1"/>
</dbReference>
<dbReference type="InterPro" id="IPR000253">
    <property type="entry name" value="FHA_dom"/>
</dbReference>
<feature type="domain" description="FHA" evidence="2">
    <location>
        <begin position="342"/>
        <end position="398"/>
    </location>
</feature>
<evidence type="ECO:0000259" key="2">
    <source>
        <dbReference type="PROSITE" id="PS50006"/>
    </source>
</evidence>
<feature type="region of interest" description="Disordered" evidence="1">
    <location>
        <begin position="1"/>
        <end position="117"/>
    </location>
</feature>
<dbReference type="InterPro" id="IPR037912">
    <property type="entry name" value="MCRS1"/>
</dbReference>
<dbReference type="GO" id="GO:0031011">
    <property type="term" value="C:Ino80 complex"/>
    <property type="evidence" value="ECO:0007669"/>
    <property type="project" value="InterPro"/>
</dbReference>
<reference evidence="4" key="1">
    <citation type="submission" date="2017-11" db="EMBL/GenBank/DDBJ databases">
        <title>The sensing device of the deep-sea amphipod.</title>
        <authorList>
            <person name="Kobayashi H."/>
            <person name="Nagahama T."/>
            <person name="Arai W."/>
            <person name="Sasagawa Y."/>
            <person name="Umeda M."/>
            <person name="Hayashi T."/>
            <person name="Nikaido I."/>
            <person name="Watanabe H."/>
            <person name="Oguri K."/>
            <person name="Kitazato H."/>
            <person name="Fujioka K."/>
            <person name="Kido Y."/>
            <person name="Takami H."/>
        </authorList>
    </citation>
    <scope>NUCLEOTIDE SEQUENCE</scope>
    <source>
        <tissue evidence="4">Whole body</tissue>
    </source>
</reference>
<dbReference type="GO" id="GO:0002151">
    <property type="term" value="F:G-quadruplex RNA binding"/>
    <property type="evidence" value="ECO:0007669"/>
    <property type="project" value="InterPro"/>
</dbReference>
<reference evidence="3" key="2">
    <citation type="journal article" date="2018" name="Biosci. Biotechnol. Biochem.">
        <title>Polysaccharide hydrolase of the hadal zone amphipods Hirondellea gigas.</title>
        <authorList>
            <person name="Kobayashi H."/>
            <person name="Nagahama T."/>
            <person name="Arai W."/>
            <person name="Sasagawa Y."/>
            <person name="Umeda M."/>
            <person name="Hayashi T."/>
            <person name="Nikaido I."/>
            <person name="Watanabe H."/>
            <person name="Oguri K."/>
            <person name="Kitazato H."/>
            <person name="Fujioka K."/>
            <person name="Kido Y."/>
            <person name="Takami H."/>
        </authorList>
    </citation>
    <scope>NUCLEOTIDE SEQUENCE</scope>
    <source>
        <tissue evidence="3">Whole body</tissue>
    </source>
</reference>
<dbReference type="GO" id="GO:0071339">
    <property type="term" value="C:MLL1 complex"/>
    <property type="evidence" value="ECO:0007669"/>
    <property type="project" value="InterPro"/>
</dbReference>
<dbReference type="PROSITE" id="PS50006">
    <property type="entry name" value="FHA_DOMAIN"/>
    <property type="match status" value="1"/>
</dbReference>
<dbReference type="Gene3D" id="2.60.200.20">
    <property type="match status" value="1"/>
</dbReference>
<dbReference type="SUPFAM" id="SSF49879">
    <property type="entry name" value="SMAD/FHA domain"/>
    <property type="match status" value="1"/>
</dbReference>
<dbReference type="InterPro" id="IPR008984">
    <property type="entry name" value="SMAD_FHA_dom_sf"/>
</dbReference>
<organism evidence="3">
    <name type="scientific">Hirondellea gigas</name>
    <dbReference type="NCBI Taxonomy" id="1518452"/>
    <lineage>
        <taxon>Eukaryota</taxon>
        <taxon>Metazoa</taxon>
        <taxon>Ecdysozoa</taxon>
        <taxon>Arthropoda</taxon>
        <taxon>Crustacea</taxon>
        <taxon>Multicrustacea</taxon>
        <taxon>Malacostraca</taxon>
        <taxon>Eumalacostraca</taxon>
        <taxon>Peracarida</taxon>
        <taxon>Amphipoda</taxon>
        <taxon>Amphilochidea</taxon>
        <taxon>Lysianassida</taxon>
        <taxon>Lysianassidira</taxon>
        <taxon>Lysianassoidea</taxon>
        <taxon>Lysianassidae</taxon>
        <taxon>Hirondellea</taxon>
    </lineage>
</organism>
<dbReference type="GO" id="GO:0044545">
    <property type="term" value="C:NSL complex"/>
    <property type="evidence" value="ECO:0007669"/>
    <property type="project" value="TreeGrafter"/>
</dbReference>
<dbReference type="CDD" id="cd22687">
    <property type="entry name" value="FHA_MCRS1"/>
    <property type="match status" value="1"/>
</dbReference>
<dbReference type="GO" id="GO:0045944">
    <property type="term" value="P:positive regulation of transcription by RNA polymerase II"/>
    <property type="evidence" value="ECO:0007669"/>
    <property type="project" value="TreeGrafter"/>
</dbReference>
<proteinExistence type="evidence at transcript level"/>
<dbReference type="PANTHER" id="PTHR13233">
    <property type="entry name" value="MICROSPHERULE PROTEIN 1"/>
    <property type="match status" value="1"/>
</dbReference>
<dbReference type="EMBL" id="IACT01001441">
    <property type="protein sequence ID" value="LAC20793.1"/>
    <property type="molecule type" value="mRNA"/>
</dbReference>
<dbReference type="SMART" id="SM00240">
    <property type="entry name" value="FHA"/>
    <property type="match status" value="1"/>
</dbReference>
<evidence type="ECO:0000313" key="3">
    <source>
        <dbReference type="EMBL" id="LAB67199.1"/>
    </source>
</evidence>
<dbReference type="Pfam" id="PF00498">
    <property type="entry name" value="FHA"/>
    <property type="match status" value="1"/>
</dbReference>
<dbReference type="EMBL" id="IACF01001501">
    <property type="protein sequence ID" value="LAB67199.1"/>
    <property type="molecule type" value="mRNA"/>
</dbReference>
<evidence type="ECO:0000256" key="1">
    <source>
        <dbReference type="SAM" id="MobiDB-lite"/>
    </source>
</evidence>
<feature type="compositionally biased region" description="Basic residues" evidence="1">
    <location>
        <begin position="28"/>
        <end position="37"/>
    </location>
</feature>
<protein>
    <submittedName>
        <fullName evidence="3">Microspherule protein 1-like</fullName>
    </submittedName>
</protein>
<name>A0A2P2HZL9_9CRUS</name>
<evidence type="ECO:0000313" key="4">
    <source>
        <dbReference type="EMBL" id="LAC20793.1"/>
    </source>
</evidence>
<dbReference type="AlphaFoldDB" id="A0A2P2HZL9"/>
<dbReference type="PANTHER" id="PTHR13233:SF0">
    <property type="entry name" value="MICROSPHERULE PROTEIN 1"/>
    <property type="match status" value="1"/>
</dbReference>
<dbReference type="InterPro" id="IPR025999">
    <property type="entry name" value="MCRS_N"/>
</dbReference>
<accession>A0A2P2HZL9</accession>
<sequence>MAAFAGLSNHRERSISVSSTSEADGTKRRSSSRNIKRPKFDDELVESSLGGQGLPPLPKFRMRNPSFSVADSPALPTPTPSVTPDVRKRLAAKAQSNVSSKRSRKGKNTSVTQTKDLGRWKPTDDLTLILGVQQTCDLITVHRGIKFSCKFTLGEIQERWYALLYDPTVSRVAQQAMKNLHPEQISACQAKALYSKAEEELLSSIKSNSTPVLETFESLLQSHPDVFCVGRTAKALLTHWLQLKQYFLLQDQRPPPAREFSEADEQVLDSSLCDTADASLEHELAVSSKHSKREVRRLEDKVAHLSVLVDTVTGISPPDFDVNTLAVLRGRLVRYLMRSDNITLGRKAAGVNVDVDLTLEGPAWKISRRQGIISLRENGEFLLQNEGKRPVFVDGKPVLPGTNCRLLNNAVIEISTLKFMFLINAGLVNKRVIERIKTEEEGYEA</sequence>